<organism evidence="1 2">
    <name type="scientific">Dictyobacter vulcani</name>
    <dbReference type="NCBI Taxonomy" id="2607529"/>
    <lineage>
        <taxon>Bacteria</taxon>
        <taxon>Bacillati</taxon>
        <taxon>Chloroflexota</taxon>
        <taxon>Ktedonobacteria</taxon>
        <taxon>Ktedonobacterales</taxon>
        <taxon>Dictyobacteraceae</taxon>
        <taxon>Dictyobacter</taxon>
    </lineage>
</organism>
<dbReference type="PANTHER" id="PTHR36436">
    <property type="entry name" value="SLL5081 PROTEIN"/>
    <property type="match status" value="1"/>
</dbReference>
<dbReference type="Pfam" id="PF09234">
    <property type="entry name" value="DUF1963"/>
    <property type="match status" value="1"/>
</dbReference>
<name>A0A5J4KXW4_9CHLR</name>
<dbReference type="InterPro" id="IPR015315">
    <property type="entry name" value="DUF1963"/>
</dbReference>
<dbReference type="Gene3D" id="2.30.320.10">
    <property type="entry name" value="YwqG-like"/>
    <property type="match status" value="1"/>
</dbReference>
<evidence type="ECO:0000313" key="2">
    <source>
        <dbReference type="Proteomes" id="UP000326912"/>
    </source>
</evidence>
<reference evidence="1 2" key="1">
    <citation type="submission" date="2019-10" db="EMBL/GenBank/DDBJ databases">
        <title>Dictyobacter vulcani sp. nov., within the class Ktedonobacteria, isolated from soil of volcanic Mt. Zao.</title>
        <authorList>
            <person name="Zheng Y."/>
            <person name="Wang C.M."/>
            <person name="Sakai Y."/>
            <person name="Abe K."/>
            <person name="Yokota A."/>
            <person name="Yabe S."/>
        </authorList>
    </citation>
    <scope>NUCLEOTIDE SEQUENCE [LARGE SCALE GENOMIC DNA]</scope>
    <source>
        <strain evidence="1 2">W12</strain>
    </source>
</reference>
<evidence type="ECO:0000313" key="1">
    <source>
        <dbReference type="EMBL" id="GER91397.1"/>
    </source>
</evidence>
<dbReference type="AlphaFoldDB" id="A0A5J4KXW4"/>
<dbReference type="RefSeq" id="WP_151759031.1">
    <property type="nucleotide sequence ID" value="NZ_BKZW01000003.1"/>
</dbReference>
<dbReference type="EMBL" id="BKZW01000003">
    <property type="protein sequence ID" value="GER91397.1"/>
    <property type="molecule type" value="Genomic_DNA"/>
</dbReference>
<evidence type="ECO:0008006" key="3">
    <source>
        <dbReference type="Google" id="ProtNLM"/>
    </source>
</evidence>
<protein>
    <recommendedName>
        <fullName evidence="3">DUF1963 domain-containing protein</fullName>
    </recommendedName>
</protein>
<keyword evidence="2" id="KW-1185">Reference proteome</keyword>
<dbReference type="PANTHER" id="PTHR36436:SF6">
    <property type="entry name" value="SLL5081 PROTEIN"/>
    <property type="match status" value="1"/>
</dbReference>
<dbReference type="SUPFAM" id="SSF103032">
    <property type="entry name" value="Hypothetical protein YwqG"/>
    <property type="match status" value="1"/>
</dbReference>
<proteinExistence type="predicted"/>
<accession>A0A5J4KXW4</accession>
<sequence length="282" mass="32049">MNKKALHDALVAAGLSRLLKDLPALLAPSIHLIATPTPEAALASGSSKIGGIPDLPPDVAWPRWRRFPLAFIAQLRLAELAPYDSEHSLPAYGMLWFFYAARQQTYGADPDDLGSWSVLYRRTTTHLQPRLPPESLPCADRFSACQVHGANDSTLSQLPQSLIKNFDWSDDEQERYDELVSSLSAGTGKYEPHHSVLGHPYMLQDDMQEQCQLMRSGVRNVEDPRIELLCTRSRDWRLLLQLDSDERIHMRWGSSGMLYYWIRWPDLQAGYFADTWLILQSD</sequence>
<dbReference type="InterPro" id="IPR035948">
    <property type="entry name" value="YwqG-like_sf"/>
</dbReference>
<gene>
    <name evidence="1" type="ORF">KDW_55590</name>
</gene>
<comment type="caution">
    <text evidence="1">The sequence shown here is derived from an EMBL/GenBank/DDBJ whole genome shotgun (WGS) entry which is preliminary data.</text>
</comment>
<dbReference type="Proteomes" id="UP000326912">
    <property type="component" value="Unassembled WGS sequence"/>
</dbReference>